<reference evidence="12" key="2">
    <citation type="submission" date="2008-08" db="EMBL/GenBank/DDBJ databases">
        <authorList>
            <consortium name="Diatom Consortium"/>
            <person name="Grigoriev I."/>
            <person name="Grimwood J."/>
            <person name="Kuo A."/>
            <person name="Otillar R.P."/>
            <person name="Salamov A."/>
            <person name="Detter J.C."/>
            <person name="Lindquist E."/>
            <person name="Shapiro H."/>
            <person name="Lucas S."/>
            <person name="Glavina del Rio T."/>
            <person name="Pitluck S."/>
            <person name="Rokhsar D."/>
            <person name="Bowler C."/>
        </authorList>
    </citation>
    <scope>GENOME REANNOTATION</scope>
    <source>
        <strain evidence="12">CCAP 1055/1</strain>
    </source>
</reference>
<dbReference type="GeneID" id="7197466"/>
<dbReference type="OMA" id="NIEWSED"/>
<evidence type="ECO:0000256" key="8">
    <source>
        <dbReference type="PROSITE-ProRule" id="PRU01319"/>
    </source>
</evidence>
<protein>
    <recommendedName>
        <fullName evidence="9">Ribonuclease</fullName>
        <ecNumber evidence="9">3.1.26.4</ecNumber>
    </recommendedName>
</protein>
<dbReference type="InParanoid" id="B7FSR6"/>
<dbReference type="OrthoDB" id="7462577at2759"/>
<evidence type="ECO:0000256" key="1">
    <source>
        <dbReference type="ARBA" id="ARBA00000077"/>
    </source>
</evidence>
<keyword evidence="7 8" id="KW-0378">Hydrolase</keyword>
<evidence type="ECO:0000256" key="5">
    <source>
        <dbReference type="ARBA" id="ARBA00022723"/>
    </source>
</evidence>
<accession>B7FSR6</accession>
<comment type="similarity">
    <text evidence="3">Belongs to the RNase HII family. Eukaryotic subfamily.</text>
</comment>
<dbReference type="InterPro" id="IPR024567">
    <property type="entry name" value="RNase_HII/HIII_dom"/>
</dbReference>
<dbReference type="FunCoup" id="B7FSR6">
    <property type="interactions" value="219"/>
</dbReference>
<dbReference type="GO" id="GO:0046872">
    <property type="term" value="F:metal ion binding"/>
    <property type="evidence" value="ECO:0007669"/>
    <property type="project" value="UniProtKB-KW"/>
</dbReference>
<evidence type="ECO:0000256" key="2">
    <source>
        <dbReference type="ARBA" id="ARBA00001946"/>
    </source>
</evidence>
<dbReference type="GO" id="GO:0032299">
    <property type="term" value="C:ribonuclease H2 complex"/>
    <property type="evidence" value="ECO:0007669"/>
    <property type="project" value="TreeGrafter"/>
</dbReference>
<dbReference type="SUPFAM" id="SSF53098">
    <property type="entry name" value="Ribonuclease H-like"/>
    <property type="match status" value="1"/>
</dbReference>
<keyword evidence="6 8" id="KW-0255">Endonuclease</keyword>
<dbReference type="InterPro" id="IPR023160">
    <property type="entry name" value="RNase_HII_hlx-loop-hlx_cap_dom"/>
</dbReference>
<evidence type="ECO:0000256" key="7">
    <source>
        <dbReference type="ARBA" id="ARBA00022801"/>
    </source>
</evidence>
<dbReference type="PANTHER" id="PTHR10954:SF7">
    <property type="entry name" value="RIBONUCLEASE H2 SUBUNIT A"/>
    <property type="match status" value="1"/>
</dbReference>
<feature type="binding site" evidence="8">
    <location>
        <position position="118"/>
    </location>
    <ligand>
        <name>a divalent metal cation</name>
        <dbReference type="ChEBI" id="CHEBI:60240"/>
    </ligand>
</feature>
<proteinExistence type="inferred from homology"/>
<dbReference type="InterPro" id="IPR004649">
    <property type="entry name" value="RNase_H2_suA"/>
</dbReference>
<dbReference type="AlphaFoldDB" id="B7FSR6"/>
<dbReference type="CDD" id="cd07181">
    <property type="entry name" value="RNase_HII_eukaryota_like"/>
    <property type="match status" value="1"/>
</dbReference>
<dbReference type="eggNOG" id="KOG2299">
    <property type="taxonomic scope" value="Eukaryota"/>
</dbReference>
<feature type="binding site" evidence="8">
    <location>
        <position position="224"/>
    </location>
    <ligand>
        <name>a divalent metal cation</name>
        <dbReference type="ChEBI" id="CHEBI:60240"/>
    </ligand>
</feature>
<dbReference type="PANTHER" id="PTHR10954">
    <property type="entry name" value="RIBONUCLEASE H2 SUBUNIT A"/>
    <property type="match status" value="1"/>
</dbReference>
<sequence length="393" mass="43849">MKTSKKTITINLTRNDSKIASARGAASKPYSFHGGMTTTNLLFAKAGKPLQDRAETVAFMKVLMGQEQAVDGCNDGTSSAPRPQRPQLSNVHGAGLLLISDIPDSCRNKQGVVVGIDEAGRGSILGPMVYGAAFWNPCDEDRIPNDFNDSKQLSEDKRAMLLHKIMYDTPEMGFAVRVLHASEISRNMLRTESYNLNQMSHDAAAGIIEHLLEAGVQIGACFIDTVGNADHYKRRLQQEFPGIDFTVESKADAKYPPCSAGSVVAKNVRDRMMESFQYSEMSLKRDPKFGSGYPSDPVCKDWMENNQNCKVFGYPDVVRFSWNPAKKALERNAASVLFQADIIDEDEEGEYCIGKKQQQTQMSAFLGKQDATRKRKRYPFFERNRLQVVNKLF</sequence>
<keyword evidence="12" id="KW-1185">Reference proteome</keyword>
<comment type="catalytic activity">
    <reaction evidence="1 8 9">
        <text>Endonucleolytic cleavage to 5'-phosphomonoester.</text>
        <dbReference type="EC" id="3.1.26.4"/>
    </reaction>
</comment>
<dbReference type="FunFam" id="1.10.10.460:FF:000001">
    <property type="entry name" value="Ribonuclease"/>
    <property type="match status" value="1"/>
</dbReference>
<reference evidence="11 12" key="1">
    <citation type="journal article" date="2008" name="Nature">
        <title>The Phaeodactylum genome reveals the evolutionary history of diatom genomes.</title>
        <authorList>
            <person name="Bowler C."/>
            <person name="Allen A.E."/>
            <person name="Badger J.H."/>
            <person name="Grimwood J."/>
            <person name="Jabbari K."/>
            <person name="Kuo A."/>
            <person name="Maheswari U."/>
            <person name="Martens C."/>
            <person name="Maumus F."/>
            <person name="Otillar R.P."/>
            <person name="Rayko E."/>
            <person name="Salamov A."/>
            <person name="Vandepoele K."/>
            <person name="Beszteri B."/>
            <person name="Gruber A."/>
            <person name="Heijde M."/>
            <person name="Katinka M."/>
            <person name="Mock T."/>
            <person name="Valentin K."/>
            <person name="Verret F."/>
            <person name="Berges J.A."/>
            <person name="Brownlee C."/>
            <person name="Cadoret J.P."/>
            <person name="Chiovitti A."/>
            <person name="Choi C.J."/>
            <person name="Coesel S."/>
            <person name="De Martino A."/>
            <person name="Detter J.C."/>
            <person name="Durkin C."/>
            <person name="Falciatore A."/>
            <person name="Fournet J."/>
            <person name="Haruta M."/>
            <person name="Huysman M.J."/>
            <person name="Jenkins B.D."/>
            <person name="Jiroutova K."/>
            <person name="Jorgensen R.E."/>
            <person name="Joubert Y."/>
            <person name="Kaplan A."/>
            <person name="Kroger N."/>
            <person name="Kroth P.G."/>
            <person name="La Roche J."/>
            <person name="Lindquist E."/>
            <person name="Lommer M."/>
            <person name="Martin-Jezequel V."/>
            <person name="Lopez P.J."/>
            <person name="Lucas S."/>
            <person name="Mangogna M."/>
            <person name="McGinnis K."/>
            <person name="Medlin L.K."/>
            <person name="Montsant A."/>
            <person name="Oudot-Le Secq M.P."/>
            <person name="Napoli C."/>
            <person name="Obornik M."/>
            <person name="Parker M.S."/>
            <person name="Petit J.L."/>
            <person name="Porcel B.M."/>
            <person name="Poulsen N."/>
            <person name="Robison M."/>
            <person name="Rychlewski L."/>
            <person name="Rynearson T.A."/>
            <person name="Schmutz J."/>
            <person name="Shapiro H."/>
            <person name="Siaut M."/>
            <person name="Stanley M."/>
            <person name="Sussman M.R."/>
            <person name="Taylor A.R."/>
            <person name="Vardi A."/>
            <person name="von Dassow P."/>
            <person name="Vyverman W."/>
            <person name="Willis A."/>
            <person name="Wyrwicz L.S."/>
            <person name="Rokhsar D.S."/>
            <person name="Weissenbach J."/>
            <person name="Armbrust E.V."/>
            <person name="Green B.R."/>
            <person name="Van de Peer Y."/>
            <person name="Grigoriev I.V."/>
        </authorList>
    </citation>
    <scope>NUCLEOTIDE SEQUENCE [LARGE SCALE GENOMIC DNA]</scope>
    <source>
        <strain evidence="11 12">CCAP 1055/1</strain>
    </source>
</reference>
<dbReference type="GO" id="GO:0043137">
    <property type="term" value="P:DNA replication, removal of RNA primer"/>
    <property type="evidence" value="ECO:0007669"/>
    <property type="project" value="TreeGrafter"/>
</dbReference>
<feature type="domain" description="RNase H type-2" evidence="10">
    <location>
        <begin position="111"/>
        <end position="334"/>
    </location>
</feature>
<keyword evidence="5 8" id="KW-0479">Metal-binding</keyword>
<evidence type="ECO:0000256" key="3">
    <source>
        <dbReference type="ARBA" id="ARBA00007058"/>
    </source>
</evidence>
<gene>
    <name evidence="11" type="ORF">PHATRDRAFT_32830</name>
</gene>
<dbReference type="Pfam" id="PF01351">
    <property type="entry name" value="RNase_HII"/>
    <property type="match status" value="1"/>
</dbReference>
<evidence type="ECO:0000256" key="4">
    <source>
        <dbReference type="ARBA" id="ARBA00022722"/>
    </source>
</evidence>
<dbReference type="InterPro" id="IPR012337">
    <property type="entry name" value="RNaseH-like_sf"/>
</dbReference>
<keyword evidence="4 8" id="KW-0540">Nuclease</keyword>
<dbReference type="PROSITE" id="PS51975">
    <property type="entry name" value="RNASE_H_2"/>
    <property type="match status" value="1"/>
</dbReference>
<organism evidence="11 12">
    <name type="scientific">Phaeodactylum tricornutum (strain CCAP 1055/1)</name>
    <dbReference type="NCBI Taxonomy" id="556484"/>
    <lineage>
        <taxon>Eukaryota</taxon>
        <taxon>Sar</taxon>
        <taxon>Stramenopiles</taxon>
        <taxon>Ochrophyta</taxon>
        <taxon>Bacillariophyta</taxon>
        <taxon>Bacillariophyceae</taxon>
        <taxon>Bacillariophycidae</taxon>
        <taxon>Naviculales</taxon>
        <taxon>Phaeodactylaceae</taxon>
        <taxon>Phaeodactylum</taxon>
    </lineage>
</organism>
<evidence type="ECO:0000259" key="10">
    <source>
        <dbReference type="PROSITE" id="PS51975"/>
    </source>
</evidence>
<comment type="cofactor">
    <cofactor evidence="8">
        <name>Mn(2+)</name>
        <dbReference type="ChEBI" id="CHEBI:29035"/>
    </cofactor>
    <cofactor evidence="8">
        <name>Mg(2+)</name>
        <dbReference type="ChEBI" id="CHEBI:18420"/>
    </cofactor>
    <text evidence="8">Manganese or magnesium. Binds 1 divalent metal ion per monomer in the absence of substrate. May bind a second metal ion after substrate binding.</text>
</comment>
<dbReference type="Gene3D" id="3.30.420.10">
    <property type="entry name" value="Ribonuclease H-like superfamily/Ribonuclease H"/>
    <property type="match status" value="1"/>
</dbReference>
<dbReference type="GO" id="GO:0003723">
    <property type="term" value="F:RNA binding"/>
    <property type="evidence" value="ECO:0007669"/>
    <property type="project" value="UniProtKB-UniRule"/>
</dbReference>
<evidence type="ECO:0000256" key="6">
    <source>
        <dbReference type="ARBA" id="ARBA00022759"/>
    </source>
</evidence>
<dbReference type="GO" id="GO:0006298">
    <property type="term" value="P:mismatch repair"/>
    <property type="evidence" value="ECO:0007669"/>
    <property type="project" value="TreeGrafter"/>
</dbReference>
<dbReference type="PaxDb" id="2850-Phatr32830"/>
<dbReference type="KEGG" id="pti:PHATRDRAFT_32830"/>
<dbReference type="EC" id="3.1.26.4" evidence="9"/>
<evidence type="ECO:0000256" key="9">
    <source>
        <dbReference type="RuleBase" id="RU003515"/>
    </source>
</evidence>
<name>B7FSR6_PHATC</name>
<comment type="cofactor">
    <cofactor evidence="2">
        <name>Mg(2+)</name>
        <dbReference type="ChEBI" id="CHEBI:18420"/>
    </cofactor>
</comment>
<feature type="binding site" evidence="8">
    <location>
        <position position="117"/>
    </location>
    <ligand>
        <name>a divalent metal cation</name>
        <dbReference type="ChEBI" id="CHEBI:60240"/>
    </ligand>
</feature>
<dbReference type="Proteomes" id="UP000000759">
    <property type="component" value="Chromosome 2"/>
</dbReference>
<dbReference type="EMBL" id="CM000606">
    <property type="protein sequence ID" value="EEC50526.1"/>
    <property type="molecule type" value="Genomic_DNA"/>
</dbReference>
<dbReference type="InterPro" id="IPR001352">
    <property type="entry name" value="RNase_HII/HIII"/>
</dbReference>
<dbReference type="RefSeq" id="XP_002177712.1">
    <property type="nucleotide sequence ID" value="XM_002177676.1"/>
</dbReference>
<dbReference type="Gene3D" id="1.10.10.460">
    <property type="entry name" value="Ribonuclease hii. Domain 2"/>
    <property type="match status" value="1"/>
</dbReference>
<evidence type="ECO:0000313" key="11">
    <source>
        <dbReference type="EMBL" id="EEC50526.1"/>
    </source>
</evidence>
<comment type="function">
    <text evidence="9">Endonuclease that specifically degrades the RNA of RNA-DNA hybrids.</text>
</comment>
<evidence type="ECO:0000313" key="12">
    <source>
        <dbReference type="Proteomes" id="UP000000759"/>
    </source>
</evidence>
<dbReference type="FunFam" id="3.30.420.10:FF:000016">
    <property type="entry name" value="Ribonuclease"/>
    <property type="match status" value="1"/>
</dbReference>
<dbReference type="InterPro" id="IPR036397">
    <property type="entry name" value="RNaseH_sf"/>
</dbReference>
<dbReference type="GO" id="GO:0004523">
    <property type="term" value="F:RNA-DNA hybrid ribonuclease activity"/>
    <property type="evidence" value="ECO:0007669"/>
    <property type="project" value="UniProtKB-UniRule"/>
</dbReference>
<dbReference type="NCBIfam" id="TIGR00729">
    <property type="entry name" value="ribonuclease HII"/>
    <property type="match status" value="1"/>
</dbReference>
<dbReference type="HOGENOM" id="CLU_036532_0_3_1"/>
<dbReference type="STRING" id="556484.B7FSR6"/>